<dbReference type="Gene3D" id="3.20.20.140">
    <property type="entry name" value="Metal-dependent hydrolases"/>
    <property type="match status" value="1"/>
</dbReference>
<dbReference type="EMBL" id="MEUX01000032">
    <property type="protein sequence ID" value="OGC46680.1"/>
    <property type="molecule type" value="Genomic_DNA"/>
</dbReference>
<feature type="domain" description="Polymerase/histidinol phosphatase N-terminal" evidence="1">
    <location>
        <begin position="7"/>
        <end position="77"/>
    </location>
</feature>
<accession>A0A1F4UPG8</accession>
<protein>
    <recommendedName>
        <fullName evidence="1">Polymerase/histidinol phosphatase N-terminal domain-containing protein</fullName>
    </recommendedName>
</protein>
<dbReference type="SMART" id="SM00481">
    <property type="entry name" value="POLIIIAc"/>
    <property type="match status" value="1"/>
</dbReference>
<gene>
    <name evidence="2" type="ORF">A2713_02265</name>
</gene>
<evidence type="ECO:0000259" key="1">
    <source>
        <dbReference type="SMART" id="SM00481"/>
    </source>
</evidence>
<reference evidence="2 3" key="1">
    <citation type="journal article" date="2016" name="Nat. Commun.">
        <title>Thousands of microbial genomes shed light on interconnected biogeochemical processes in an aquifer system.</title>
        <authorList>
            <person name="Anantharaman K."/>
            <person name="Brown C.T."/>
            <person name="Hug L.A."/>
            <person name="Sharon I."/>
            <person name="Castelle C.J."/>
            <person name="Probst A.J."/>
            <person name="Thomas B.C."/>
            <person name="Singh A."/>
            <person name="Wilkins M.J."/>
            <person name="Karaoz U."/>
            <person name="Brodie E.L."/>
            <person name="Williams K.H."/>
            <person name="Hubbard S.S."/>
            <person name="Banfield J.F."/>
        </authorList>
    </citation>
    <scope>NUCLEOTIDE SEQUENCE [LARGE SCALE GENOMIC DNA]</scope>
</reference>
<organism evidence="2 3">
    <name type="scientific">candidate division WWE3 bacterium RIFCSPHIGHO2_01_FULL_35_17</name>
    <dbReference type="NCBI Taxonomy" id="1802614"/>
    <lineage>
        <taxon>Bacteria</taxon>
        <taxon>Katanobacteria</taxon>
    </lineage>
</organism>
<proteinExistence type="predicted"/>
<dbReference type="InterPro" id="IPR004013">
    <property type="entry name" value="PHP_dom"/>
</dbReference>
<dbReference type="InterPro" id="IPR052018">
    <property type="entry name" value="PHP_domain"/>
</dbReference>
<evidence type="ECO:0000313" key="3">
    <source>
        <dbReference type="Proteomes" id="UP000176444"/>
    </source>
</evidence>
<dbReference type="Proteomes" id="UP000176444">
    <property type="component" value="Unassembled WGS sequence"/>
</dbReference>
<dbReference type="SUPFAM" id="SSF89550">
    <property type="entry name" value="PHP domain-like"/>
    <property type="match status" value="1"/>
</dbReference>
<dbReference type="GO" id="GO:0004534">
    <property type="term" value="F:5'-3' RNA exonuclease activity"/>
    <property type="evidence" value="ECO:0007669"/>
    <property type="project" value="TreeGrafter"/>
</dbReference>
<dbReference type="GO" id="GO:0035312">
    <property type="term" value="F:5'-3' DNA exonuclease activity"/>
    <property type="evidence" value="ECO:0007669"/>
    <property type="project" value="TreeGrafter"/>
</dbReference>
<dbReference type="InterPro" id="IPR003141">
    <property type="entry name" value="Pol/His_phosphatase_N"/>
</dbReference>
<comment type="caution">
    <text evidence="2">The sequence shown here is derived from an EMBL/GenBank/DDBJ whole genome shotgun (WGS) entry which is preliminary data.</text>
</comment>
<evidence type="ECO:0000313" key="2">
    <source>
        <dbReference type="EMBL" id="OGC46680.1"/>
    </source>
</evidence>
<sequence>MKYSFTCDLHGHSYYSDGKCSPSEISNIAFELGINIVALTDHDLTYGLDEFETSIQKLNENGKDIIGIPGIEVTTEDGHIILLFSNTKDAKEFSETVHIEEKNDLKTVIKNSSKYNKYIIIPHVEIPYIGSFSFETLAKFFKDFPKEMLHTGLEVINGESLVMPRFLLKKHRTLEDLNENHGWNRSLFANSDHHSKHGIGVGVTEIKSDKEVKNAKEFIELLKTSSGGEAKTQKILSKTELLIEYFYIISGVIRKRVALLFPGLPRFRKRQTITV</sequence>
<dbReference type="AlphaFoldDB" id="A0A1F4UPG8"/>
<dbReference type="Pfam" id="PF02811">
    <property type="entry name" value="PHP"/>
    <property type="match status" value="1"/>
</dbReference>
<dbReference type="PANTHER" id="PTHR42924">
    <property type="entry name" value="EXONUCLEASE"/>
    <property type="match status" value="1"/>
</dbReference>
<dbReference type="PANTHER" id="PTHR42924:SF3">
    <property type="entry name" value="POLYMERASE_HISTIDINOL PHOSPHATASE N-TERMINAL DOMAIN-CONTAINING PROTEIN"/>
    <property type="match status" value="1"/>
</dbReference>
<dbReference type="InterPro" id="IPR016195">
    <property type="entry name" value="Pol/histidinol_Pase-like"/>
</dbReference>
<name>A0A1F4UPG8_UNCKA</name>